<accession>A0A1F5GZH9</accession>
<protein>
    <recommendedName>
        <fullName evidence="4">CopC domain-containing protein</fullName>
    </recommendedName>
</protein>
<sequence>MNRNLLAVAGIVILVIIAGAIYLLYGPGKTGTQLNQTATSTQDLTSDQQAGGTTSAQFEQENFQNIKSPHFVSSTPLNNDQLSSTPTKVEINFNFDLAEGSEISVTLNGNEQTAGPTTIASDNLSMSAPIKAALGANYKVQYTACWPDGSCHDGSFGFSVSP</sequence>
<evidence type="ECO:0000313" key="6">
    <source>
        <dbReference type="Proteomes" id="UP000176740"/>
    </source>
</evidence>
<dbReference type="Gene3D" id="2.60.40.1220">
    <property type="match status" value="1"/>
</dbReference>
<evidence type="ECO:0000259" key="4">
    <source>
        <dbReference type="Pfam" id="PF04234"/>
    </source>
</evidence>
<dbReference type="AlphaFoldDB" id="A0A1F5GZH9"/>
<evidence type="ECO:0000256" key="2">
    <source>
        <dbReference type="ARBA" id="ARBA00023008"/>
    </source>
</evidence>
<evidence type="ECO:0000256" key="3">
    <source>
        <dbReference type="SAM" id="Phobius"/>
    </source>
</evidence>
<comment type="caution">
    <text evidence="5">The sequence shown here is derived from an EMBL/GenBank/DDBJ whole genome shotgun (WGS) entry which is preliminary data.</text>
</comment>
<feature type="transmembrane region" description="Helical" evidence="3">
    <location>
        <begin position="6"/>
        <end position="25"/>
    </location>
</feature>
<dbReference type="GO" id="GO:0042597">
    <property type="term" value="C:periplasmic space"/>
    <property type="evidence" value="ECO:0007669"/>
    <property type="project" value="InterPro"/>
</dbReference>
<dbReference type="InterPro" id="IPR007348">
    <property type="entry name" value="CopC_dom"/>
</dbReference>
<feature type="domain" description="CopC" evidence="4">
    <location>
        <begin position="70"/>
        <end position="160"/>
    </location>
</feature>
<evidence type="ECO:0000256" key="1">
    <source>
        <dbReference type="ARBA" id="ARBA00022729"/>
    </source>
</evidence>
<keyword evidence="1" id="KW-0732">Signal</keyword>
<dbReference type="InterPro" id="IPR014755">
    <property type="entry name" value="Cu-Rt/internalin_Ig-like"/>
</dbReference>
<proteinExistence type="predicted"/>
<gene>
    <name evidence="5" type="ORF">A3A49_02365</name>
</gene>
<evidence type="ECO:0000313" key="5">
    <source>
        <dbReference type="EMBL" id="OGD97204.1"/>
    </source>
</evidence>
<organism evidence="5 6">
    <name type="scientific">Candidatus Curtissbacteria bacterium RIFCSPLOWO2_01_FULL_38_11b</name>
    <dbReference type="NCBI Taxonomy" id="1797725"/>
    <lineage>
        <taxon>Bacteria</taxon>
        <taxon>Candidatus Curtissiibacteriota</taxon>
    </lineage>
</organism>
<name>A0A1F5GZH9_9BACT</name>
<dbReference type="SUPFAM" id="SSF81296">
    <property type="entry name" value="E set domains"/>
    <property type="match status" value="1"/>
</dbReference>
<keyword evidence="3" id="KW-1133">Transmembrane helix</keyword>
<keyword evidence="3" id="KW-0472">Membrane</keyword>
<keyword evidence="2" id="KW-0186">Copper</keyword>
<keyword evidence="3" id="KW-0812">Transmembrane</keyword>
<dbReference type="Pfam" id="PF04234">
    <property type="entry name" value="CopC"/>
    <property type="match status" value="1"/>
</dbReference>
<dbReference type="EMBL" id="MFBO01000036">
    <property type="protein sequence ID" value="OGD97204.1"/>
    <property type="molecule type" value="Genomic_DNA"/>
</dbReference>
<dbReference type="Proteomes" id="UP000176740">
    <property type="component" value="Unassembled WGS sequence"/>
</dbReference>
<reference evidence="5 6" key="1">
    <citation type="journal article" date="2016" name="Nat. Commun.">
        <title>Thousands of microbial genomes shed light on interconnected biogeochemical processes in an aquifer system.</title>
        <authorList>
            <person name="Anantharaman K."/>
            <person name="Brown C.T."/>
            <person name="Hug L.A."/>
            <person name="Sharon I."/>
            <person name="Castelle C.J."/>
            <person name="Probst A.J."/>
            <person name="Thomas B.C."/>
            <person name="Singh A."/>
            <person name="Wilkins M.J."/>
            <person name="Karaoz U."/>
            <person name="Brodie E.L."/>
            <person name="Williams K.H."/>
            <person name="Hubbard S.S."/>
            <person name="Banfield J.F."/>
        </authorList>
    </citation>
    <scope>NUCLEOTIDE SEQUENCE [LARGE SCALE GENOMIC DNA]</scope>
</reference>
<dbReference type="GO" id="GO:0046688">
    <property type="term" value="P:response to copper ion"/>
    <property type="evidence" value="ECO:0007669"/>
    <property type="project" value="InterPro"/>
</dbReference>
<dbReference type="GO" id="GO:0005507">
    <property type="term" value="F:copper ion binding"/>
    <property type="evidence" value="ECO:0007669"/>
    <property type="project" value="InterPro"/>
</dbReference>
<dbReference type="InterPro" id="IPR014756">
    <property type="entry name" value="Ig_E-set"/>
</dbReference>